<accession>A0A2J6T817</accession>
<feature type="region of interest" description="Disordered" evidence="1">
    <location>
        <begin position="297"/>
        <end position="335"/>
    </location>
</feature>
<dbReference type="EMBL" id="KZ613817">
    <property type="protein sequence ID" value="PMD59156.1"/>
    <property type="molecule type" value="Genomic_DNA"/>
</dbReference>
<name>A0A2J6T817_9HELO</name>
<evidence type="ECO:0000313" key="4">
    <source>
        <dbReference type="Proteomes" id="UP000235371"/>
    </source>
</evidence>
<dbReference type="GeneID" id="36591339"/>
<feature type="chain" id="PRO_5014448510" description="C2H2-type domain-containing protein" evidence="2">
    <location>
        <begin position="26"/>
        <end position="480"/>
    </location>
</feature>
<feature type="compositionally biased region" description="Low complexity" evidence="1">
    <location>
        <begin position="310"/>
        <end position="323"/>
    </location>
</feature>
<organism evidence="3 4">
    <name type="scientific">Hyaloscypha bicolor E</name>
    <dbReference type="NCBI Taxonomy" id="1095630"/>
    <lineage>
        <taxon>Eukaryota</taxon>
        <taxon>Fungi</taxon>
        <taxon>Dikarya</taxon>
        <taxon>Ascomycota</taxon>
        <taxon>Pezizomycotina</taxon>
        <taxon>Leotiomycetes</taxon>
        <taxon>Helotiales</taxon>
        <taxon>Hyaloscyphaceae</taxon>
        <taxon>Hyaloscypha</taxon>
        <taxon>Hyaloscypha bicolor</taxon>
    </lineage>
</organism>
<dbReference type="InParanoid" id="A0A2J6T817"/>
<evidence type="ECO:0000256" key="1">
    <source>
        <dbReference type="SAM" id="MobiDB-lite"/>
    </source>
</evidence>
<dbReference type="OrthoDB" id="10674396at2759"/>
<proteinExistence type="predicted"/>
<evidence type="ECO:0008006" key="5">
    <source>
        <dbReference type="Google" id="ProtNLM"/>
    </source>
</evidence>
<gene>
    <name evidence="3" type="ORF">K444DRAFT_630778</name>
</gene>
<dbReference type="RefSeq" id="XP_024736060.1">
    <property type="nucleotide sequence ID" value="XM_024883262.1"/>
</dbReference>
<evidence type="ECO:0000256" key="2">
    <source>
        <dbReference type="SAM" id="SignalP"/>
    </source>
</evidence>
<dbReference type="AlphaFoldDB" id="A0A2J6T817"/>
<feature type="region of interest" description="Disordered" evidence="1">
    <location>
        <begin position="143"/>
        <end position="264"/>
    </location>
</feature>
<keyword evidence="4" id="KW-1185">Reference proteome</keyword>
<reference evidence="3 4" key="1">
    <citation type="submission" date="2016-04" db="EMBL/GenBank/DDBJ databases">
        <title>A degradative enzymes factory behind the ericoid mycorrhizal symbiosis.</title>
        <authorList>
            <consortium name="DOE Joint Genome Institute"/>
            <person name="Martino E."/>
            <person name="Morin E."/>
            <person name="Grelet G."/>
            <person name="Kuo A."/>
            <person name="Kohler A."/>
            <person name="Daghino S."/>
            <person name="Barry K."/>
            <person name="Choi C."/>
            <person name="Cichocki N."/>
            <person name="Clum A."/>
            <person name="Copeland A."/>
            <person name="Hainaut M."/>
            <person name="Haridas S."/>
            <person name="Labutti K."/>
            <person name="Lindquist E."/>
            <person name="Lipzen A."/>
            <person name="Khouja H.-R."/>
            <person name="Murat C."/>
            <person name="Ohm R."/>
            <person name="Olson A."/>
            <person name="Spatafora J."/>
            <person name="Veneault-Fourrey C."/>
            <person name="Henrissat B."/>
            <person name="Grigoriev I."/>
            <person name="Martin F."/>
            <person name="Perotto S."/>
        </authorList>
    </citation>
    <scope>NUCLEOTIDE SEQUENCE [LARGE SCALE GENOMIC DNA]</scope>
    <source>
        <strain evidence="3 4">E</strain>
    </source>
</reference>
<dbReference type="Proteomes" id="UP000235371">
    <property type="component" value="Unassembled WGS sequence"/>
</dbReference>
<feature type="compositionally biased region" description="Basic and acidic residues" evidence="1">
    <location>
        <begin position="182"/>
        <end position="198"/>
    </location>
</feature>
<keyword evidence="2" id="KW-0732">Signal</keyword>
<sequence length="480" mass="51849">MAKFKCPRFAVLVCGLQSLSRVVISGGQPSPAISEHLAKTHDARLADAWPGRRGAIINTLNHVSPFQRLTRPSASSRSPFHHHGTLIYPRYPRLCTYLGPSCSCTHIATLLARHEILHARSPLVPGFTILAALHRGPAIGASGRLRFDRRRNGRTTGPQGGRVQQEKRRSGNTARAAGGVKDGSRTTRPRLPEARERGTVQSTSLEHASPVPQGHTPAPRLADKSITPPSLPALPSGPSPGDHLHPLPPSTPSTPSTPARRAETHPASLAAFGTRGLTVSIPFQRLGGIAHLYLPSHRPPSIEGQPSPRESPNSLLENENNRSWPGKARPVNPHPAQTETAADALLAQPHTGAFLYSNTYNHHQALISRLVDYYIAATPTSSPILILILAISPPPPISTSSRLLSDPGAGPSHVLLSWFRSTLPSTPSKRNTQARPLLLNAEQTNCQNAIALSLCVPTKNTRELHRLLSTRQEVCTRPLW</sequence>
<feature type="compositionally biased region" description="Pro residues" evidence="1">
    <location>
        <begin position="229"/>
        <end position="238"/>
    </location>
</feature>
<evidence type="ECO:0000313" key="3">
    <source>
        <dbReference type="EMBL" id="PMD59156.1"/>
    </source>
</evidence>
<protein>
    <recommendedName>
        <fullName evidence="5">C2H2-type domain-containing protein</fullName>
    </recommendedName>
</protein>
<feature type="signal peptide" evidence="2">
    <location>
        <begin position="1"/>
        <end position="25"/>
    </location>
</feature>